<dbReference type="PANTHER" id="PTHR42685">
    <property type="entry name" value="GERANYLGERANYL DIPHOSPHATE REDUCTASE"/>
    <property type="match status" value="1"/>
</dbReference>
<gene>
    <name evidence="4" type="ORF">NEF87_000272</name>
</gene>
<keyword evidence="5" id="KW-1185">Reference proteome</keyword>
<dbReference type="Proteomes" id="UP001208689">
    <property type="component" value="Chromosome"/>
</dbReference>
<keyword evidence="1" id="KW-0285">Flavoprotein</keyword>
<dbReference type="EMBL" id="CP104013">
    <property type="protein sequence ID" value="UYP43987.1"/>
    <property type="molecule type" value="Genomic_DNA"/>
</dbReference>
<feature type="domain" description="FAD-dependent oxidoreductase 2 FAD-binding" evidence="3">
    <location>
        <begin position="18"/>
        <end position="51"/>
    </location>
</feature>
<evidence type="ECO:0000256" key="2">
    <source>
        <dbReference type="ARBA" id="ARBA00023002"/>
    </source>
</evidence>
<dbReference type="Gene3D" id="3.50.50.60">
    <property type="entry name" value="FAD/NAD(P)-binding domain"/>
    <property type="match status" value="1"/>
</dbReference>
<evidence type="ECO:0000259" key="3">
    <source>
        <dbReference type="Pfam" id="PF00890"/>
    </source>
</evidence>
<dbReference type="Pfam" id="PF00890">
    <property type="entry name" value="FAD_binding_2"/>
    <property type="match status" value="1"/>
</dbReference>
<dbReference type="InterPro" id="IPR050407">
    <property type="entry name" value="Geranylgeranyl_reductase"/>
</dbReference>
<accession>A0ABY6HNK6</accession>
<name>A0ABY6HNK6_9ARCH</name>
<evidence type="ECO:0000256" key="1">
    <source>
        <dbReference type="ARBA" id="ARBA00022630"/>
    </source>
</evidence>
<dbReference type="InterPro" id="IPR003953">
    <property type="entry name" value="FAD-dep_OxRdtase_2_FAD-bd"/>
</dbReference>
<reference evidence="4" key="1">
    <citation type="submission" date="2022-09" db="EMBL/GenBank/DDBJ databases">
        <title>Actin cytoskeleton and complex cell architecture in an #Asgard archaeon.</title>
        <authorList>
            <person name="Ponce Toledo R.I."/>
            <person name="Schleper C."/>
            <person name="Rodrigues Oliveira T."/>
            <person name="Wollweber F."/>
            <person name="Xu J."/>
            <person name="Rittmann S."/>
            <person name="Klingl A."/>
            <person name="Pilhofer M."/>
        </authorList>
    </citation>
    <scope>NUCLEOTIDE SEQUENCE</scope>
    <source>
        <strain evidence="4">B-35</strain>
    </source>
</reference>
<dbReference type="InterPro" id="IPR036188">
    <property type="entry name" value="FAD/NAD-bd_sf"/>
</dbReference>
<dbReference type="PRINTS" id="PR00420">
    <property type="entry name" value="RNGMNOXGNASE"/>
</dbReference>
<organism evidence="4 5">
    <name type="scientific">Candidatus Lokiarchaeum ossiferum</name>
    <dbReference type="NCBI Taxonomy" id="2951803"/>
    <lineage>
        <taxon>Archaea</taxon>
        <taxon>Promethearchaeati</taxon>
        <taxon>Promethearchaeota</taxon>
        <taxon>Promethearchaeia</taxon>
        <taxon>Promethearchaeales</taxon>
        <taxon>Promethearchaeaceae</taxon>
        <taxon>Candidatus Lokiarchaeum</taxon>
    </lineage>
</organism>
<sequence length="425" mass="47122">MVITFTKTQMESITDWYDLLIVGAGTAGLTTAIIAARQNLRVLVLEKGSKVGPLPRGESMAYFPLEDEILGKGFIESIMTVGPSFRRYHSPMDKKQTLVDVHTPYRFFPWHPFIERFEQRAIAAGASILTGVEVLAPIISPSGICIGVQCKNAQEESHEYFALSTIGADGHSSVMGQSFGVDYSTINCPIVKFLGDNAQVDISKTPNPQFFMLSPGQLEIAPHFPPAAAYYFPIGGNKIEAGLMLRMGQLCKMKNIKQPSNEEIMKVWGFLKAQYPGFSSVFTDIKVEYEGLTQMPNARMVEHFILGKGGAVLVGDSAGFVDANGSSGLYYGMKMAAEWVGILSVPINQVQETDTNFSQKINDIWKNANREEYEKNFRKTDVCKHIKTSYKLIGLSETLIFRWIKTAKGLNNIWGLFSFMIKSAS</sequence>
<dbReference type="PANTHER" id="PTHR42685:SF22">
    <property type="entry name" value="CONDITIONED MEDIUM FACTOR RECEPTOR 1"/>
    <property type="match status" value="1"/>
</dbReference>
<proteinExistence type="predicted"/>
<dbReference type="SUPFAM" id="SSF51905">
    <property type="entry name" value="FAD/NAD(P)-binding domain"/>
    <property type="match status" value="1"/>
</dbReference>
<protein>
    <recommendedName>
        <fullName evidence="3">FAD-dependent oxidoreductase 2 FAD-binding domain-containing protein</fullName>
    </recommendedName>
</protein>
<evidence type="ECO:0000313" key="5">
    <source>
        <dbReference type="Proteomes" id="UP001208689"/>
    </source>
</evidence>
<evidence type="ECO:0000313" key="4">
    <source>
        <dbReference type="EMBL" id="UYP43987.1"/>
    </source>
</evidence>
<keyword evidence="2" id="KW-0560">Oxidoreductase</keyword>